<dbReference type="RefSeq" id="WP_200980952.1">
    <property type="nucleotide sequence ID" value="NZ_CP064654.1"/>
</dbReference>
<gene>
    <name evidence="1" type="ORF">IRL76_08530</name>
</gene>
<keyword evidence="1" id="KW-0456">Lyase</keyword>
<dbReference type="SUPFAM" id="SSF51621">
    <property type="entry name" value="Phosphoenolpyruvate/pyruvate domain"/>
    <property type="match status" value="1"/>
</dbReference>
<dbReference type="Proteomes" id="UP000594459">
    <property type="component" value="Chromosome"/>
</dbReference>
<dbReference type="Pfam" id="PF13714">
    <property type="entry name" value="PEP_mutase"/>
    <property type="match status" value="1"/>
</dbReference>
<protein>
    <submittedName>
        <fullName evidence="1">Isocitrate lyase/phosphoenolpyruvate mutase family protein</fullName>
    </submittedName>
</protein>
<dbReference type="InterPro" id="IPR040442">
    <property type="entry name" value="Pyrv_kinase-like_dom_sf"/>
</dbReference>
<evidence type="ECO:0000313" key="1">
    <source>
        <dbReference type="EMBL" id="QPC97942.1"/>
    </source>
</evidence>
<dbReference type="GO" id="GO:0016829">
    <property type="term" value="F:lyase activity"/>
    <property type="evidence" value="ECO:0007669"/>
    <property type="project" value="UniProtKB-KW"/>
</dbReference>
<dbReference type="PANTHER" id="PTHR42905">
    <property type="entry name" value="PHOSPHOENOLPYRUVATE CARBOXYLASE"/>
    <property type="match status" value="1"/>
</dbReference>
<dbReference type="KEGG" id="qso:IRL76_08530"/>
<organism evidence="1 2">
    <name type="scientific">Qipengyuania soli</name>
    <dbReference type="NCBI Taxonomy" id="2782568"/>
    <lineage>
        <taxon>Bacteria</taxon>
        <taxon>Pseudomonadati</taxon>
        <taxon>Pseudomonadota</taxon>
        <taxon>Alphaproteobacteria</taxon>
        <taxon>Sphingomonadales</taxon>
        <taxon>Erythrobacteraceae</taxon>
        <taxon>Qipengyuania</taxon>
    </lineage>
</organism>
<sequence length="248" mass="26040">MSNKVVQFRAMHVPGNPLVLYNIWDAGSTKAVTEAGAKAIATGSYGVAEAQGFHDGETLPLEIVLENLQRILSVTDLPVTIDMEAGYGDTPEEVRASVAKAFELGAVGINMEDRLPGETALLPVADAAARIAAAASTGIHVNARTDVYRGKDPADYSQGLIDEVLERGRAYAEAGAGSLFVPFLGDHATIRAICEGSPLPVNVLWAPGRGTTAELAALGVARISYGHGPWAATMNWLKEQAQAVYAQG</sequence>
<dbReference type="InterPro" id="IPR039556">
    <property type="entry name" value="ICL/PEPM"/>
</dbReference>
<keyword evidence="1" id="KW-0670">Pyruvate</keyword>
<dbReference type="PANTHER" id="PTHR42905:SF16">
    <property type="entry name" value="CARBOXYPHOSPHONOENOLPYRUVATE PHOSPHONOMUTASE-LIKE PROTEIN (AFU_ORTHOLOGUE AFUA_5G07230)"/>
    <property type="match status" value="1"/>
</dbReference>
<dbReference type="Gene3D" id="3.20.20.60">
    <property type="entry name" value="Phosphoenolpyruvate-binding domains"/>
    <property type="match status" value="1"/>
</dbReference>
<proteinExistence type="predicted"/>
<name>A0A7S8F2J2_9SPHN</name>
<accession>A0A7S8F2J2</accession>
<reference evidence="1 2" key="1">
    <citation type="submission" date="2020-11" db="EMBL/GenBank/DDBJ databases">
        <title>The genome sequence of Erythrobacter sp. 6D36.</title>
        <authorList>
            <person name="Liu Y."/>
        </authorList>
    </citation>
    <scope>NUCLEOTIDE SEQUENCE [LARGE SCALE GENOMIC DNA]</scope>
    <source>
        <strain evidence="1 2">6D36</strain>
    </source>
</reference>
<evidence type="ECO:0000313" key="2">
    <source>
        <dbReference type="Proteomes" id="UP000594459"/>
    </source>
</evidence>
<dbReference type="AlphaFoldDB" id="A0A7S8F2J2"/>
<dbReference type="EMBL" id="CP064654">
    <property type="protein sequence ID" value="QPC97942.1"/>
    <property type="molecule type" value="Genomic_DNA"/>
</dbReference>
<keyword evidence="2" id="KW-1185">Reference proteome</keyword>
<dbReference type="InterPro" id="IPR015813">
    <property type="entry name" value="Pyrv/PenolPyrv_kinase-like_dom"/>
</dbReference>
<dbReference type="CDD" id="cd00377">
    <property type="entry name" value="ICL_PEPM"/>
    <property type="match status" value="1"/>
</dbReference>